<name>A0A699GUB4_TANCI</name>
<dbReference type="Pfam" id="PF13976">
    <property type="entry name" value="gag_pre-integrs"/>
    <property type="match status" value="1"/>
</dbReference>
<comment type="caution">
    <text evidence="3">The sequence shown here is derived from an EMBL/GenBank/DDBJ whole genome shotgun (WGS) entry which is preliminary data.</text>
</comment>
<protein>
    <submittedName>
        <fullName evidence="3">Retrovirus-related Pol polyprotein from transposon TNT 1-94</fullName>
    </submittedName>
</protein>
<dbReference type="Pfam" id="PF00665">
    <property type="entry name" value="rve"/>
    <property type="match status" value="1"/>
</dbReference>
<dbReference type="InterPro" id="IPR025724">
    <property type="entry name" value="GAG-pre-integrase_dom"/>
</dbReference>
<dbReference type="InterPro" id="IPR036397">
    <property type="entry name" value="RNaseH_sf"/>
</dbReference>
<feature type="domain" description="Integrase catalytic" evidence="2">
    <location>
        <begin position="551"/>
        <end position="668"/>
    </location>
</feature>
<evidence type="ECO:0000256" key="1">
    <source>
        <dbReference type="SAM" id="MobiDB-lite"/>
    </source>
</evidence>
<feature type="region of interest" description="Disordered" evidence="1">
    <location>
        <begin position="1392"/>
        <end position="1416"/>
    </location>
</feature>
<sequence length="1831" mass="210063">MFVPSDLIVPKLQIAEDLQGGALLHYDAEIKLMNLILLSIPNDIYNSVDACTSAKDMWKRVEHLMRGTIQNKVDRETHFTKKFDQFVAEPGEAFIFVYNRFAQLMNDLERNDMHFPIVTINTKLLNSLQPKWLKYVIQVRLTKPHTGSSSRNTSSYYVTHPTSVVDYHDEYQQDDIQTNSEDPLTSAIFLLARAITQNFSNSTNNRLRTSSNTRNQAFIQGDRVNIQGMNAAASVRRSMNRDSHDNNSVVANSKNSAKKVAVYVRKNKQTDNTFANVISNKENVIDVDVANASKAKNLLCVPCMQNVLIPCHDKCLAHHRLNASRTSTTKSSTPKSSDTTYVVLKTRFSKKPAQSKTLDTTFVVSKSKIDVGSALKSKNKVSSTPKTNKRDLRNKSLSTYIKNKISTSRIWQKWFESRPNVVWSPVNTNSNVHNSGSSEKPSVSINKWVVKFTICTNAISSCVPGGYLLIGGRKSNLYTISISDLAASSPVCLMSKATLTKSWLWHRRLSHLNFDTINDLTRLDLVDGLPKFKYEKGHLCSACERGKRKKASHPPKLVSSDNSKLELLHMDLCDPMRVASINGKKYIVVIVDGYSRYTWVYFHHSKGETPEIIKKFIAQAQLNNKAKICKIRTDNGTEFKNANLKAYYEKLGIMQQFSTARTPQQNGAEAVATACFTQNLSIIHTRYNKTPYELLCGRELNVEYFHVYGSLCYPTNDCDDLGKMKPKADIEVFIEPMNTPSKEDLDNLFGPIFEEYFEMKSSDTPINSAAQLTQLHEDLPSTSSVNIEEHEAPPIETTSDKQTSPISLPESDELHQEDSADFDGNSQFVSYNHISYEAIESSSTVLEPSNNITFFQIDVKTAFLNGLLKEEVYVSQPEGFIDLEFPNHVYRLKKLYTVLSKHLVHGCKDDCKSTSRGLQFLGGKLVSWSSKKQDKTAMSTVEAEYVSLSACYAQVIWMRTQPLDYGYKYNRIPMYCNSKSATAILCNPVQHSKTKNIDIRYNYIKEHIEKGTVELYFVGIEYQLTDLFTKALPKERFEYLVYRIDRNELSLTMDDFRTIFHLPQETDNNHDRFVPPPSFYDMIPFYKNRLGFTMKLKTPSSFNTTGLLQPWQTLCKIFSKCLTTRVTGWDQPPLQIMQMLCFFINNIQVDYAELLWEGIHYSLLHSTTLIPYPRFINIIIDKVGMKIPDWMISKEMKQKEHYRMYAKVFGIDVRLIQSLPTESTQGMHRTPSAPRSPTPKVDAPELNVPTRSTVIHLRLPQWKFTRLTPPALVLTVDKAEKLILQDTLQEIEKMVEGQEHVVDDSLIPRNDEHNILGTRLEPMSDKESPEVGITVVIVPVNVYDEKEEEDKIIDEVYELKGKEKGKNVDESRIIPSPTPIRSPRIHTDLVSSDTEKLQELTVPHTTPSSSSSSNKLSHTNRLLSLFKAKLAHFKRYKSFFQELQGRYGYLFEHLRAKFMPRKLFVTLADHLHEAMADSLPTMVDKHIKEQVEKQVPGQVRNQVPVYVVEGTPAVRPRDQDDPHDDAHPEGEKNDDEIPTKQVSQDIMEEVSLNVDEAKLKKITNEMLRQGCTSGDEHQYHIDHMKNFLKSEIVWESRKEILVSPHPRKTTPLVLSCQRDPEASTLSLINQDLYQKKGNSGPEKIVLSLRKFPAVVFNDDDIKERTSRWVNKNRVVMVLLVFIKSSVIWEKVHDFQLRVERVLEGLKSYNNDVRYGYNQRDLTKDEVEYLKLFKEEIEALTWLLDEIHITWAHLKKKRTRLRLYTKSLEEYTYSAWRWHRDSLRRRHTTQETALGYSRRRQNVTSSKETLEASSRRQCQKSCDAVAFNRTLL</sequence>
<dbReference type="EMBL" id="BKCJ010055764">
    <property type="protein sequence ID" value="GEW37460.1"/>
    <property type="molecule type" value="Genomic_DNA"/>
</dbReference>
<dbReference type="InterPro" id="IPR012337">
    <property type="entry name" value="RNaseH-like_sf"/>
</dbReference>
<dbReference type="PANTHER" id="PTHR42648">
    <property type="entry name" value="TRANSPOSASE, PUTATIVE-RELATED"/>
    <property type="match status" value="1"/>
</dbReference>
<organism evidence="3">
    <name type="scientific">Tanacetum cinerariifolium</name>
    <name type="common">Dalmatian daisy</name>
    <name type="synonym">Chrysanthemum cinerariifolium</name>
    <dbReference type="NCBI Taxonomy" id="118510"/>
    <lineage>
        <taxon>Eukaryota</taxon>
        <taxon>Viridiplantae</taxon>
        <taxon>Streptophyta</taxon>
        <taxon>Embryophyta</taxon>
        <taxon>Tracheophyta</taxon>
        <taxon>Spermatophyta</taxon>
        <taxon>Magnoliopsida</taxon>
        <taxon>eudicotyledons</taxon>
        <taxon>Gunneridae</taxon>
        <taxon>Pentapetalae</taxon>
        <taxon>asterids</taxon>
        <taxon>campanulids</taxon>
        <taxon>Asterales</taxon>
        <taxon>Asteraceae</taxon>
        <taxon>Asteroideae</taxon>
        <taxon>Anthemideae</taxon>
        <taxon>Anthemidinae</taxon>
        <taxon>Tanacetum</taxon>
    </lineage>
</organism>
<feature type="compositionally biased region" description="Polar residues" evidence="1">
    <location>
        <begin position="796"/>
        <end position="806"/>
    </location>
</feature>
<accession>A0A699GUB4</accession>
<dbReference type="Pfam" id="PF14223">
    <property type="entry name" value="Retrotran_gag_2"/>
    <property type="match status" value="1"/>
</dbReference>
<feature type="region of interest" description="Disordered" evidence="1">
    <location>
        <begin position="1222"/>
        <end position="1245"/>
    </location>
</feature>
<feature type="compositionally biased region" description="Basic and acidic residues" evidence="1">
    <location>
        <begin position="1515"/>
        <end position="1538"/>
    </location>
</feature>
<proteinExistence type="predicted"/>
<dbReference type="InterPro" id="IPR001584">
    <property type="entry name" value="Integrase_cat-core"/>
</dbReference>
<dbReference type="Gene3D" id="3.30.420.10">
    <property type="entry name" value="Ribonuclease H-like superfamily/Ribonuclease H"/>
    <property type="match status" value="1"/>
</dbReference>
<feature type="region of interest" description="Disordered" evidence="1">
    <location>
        <begin position="792"/>
        <end position="818"/>
    </location>
</feature>
<gene>
    <name evidence="3" type="ORF">Tci_209436</name>
</gene>
<dbReference type="SUPFAM" id="SSF53098">
    <property type="entry name" value="Ribonuclease H-like"/>
    <property type="match status" value="1"/>
</dbReference>
<reference evidence="3" key="1">
    <citation type="journal article" date="2019" name="Sci. Rep.">
        <title>Draft genome of Tanacetum cinerariifolium, the natural source of mosquito coil.</title>
        <authorList>
            <person name="Yamashiro T."/>
            <person name="Shiraishi A."/>
            <person name="Satake H."/>
            <person name="Nakayama K."/>
        </authorList>
    </citation>
    <scope>NUCLEOTIDE SEQUENCE</scope>
</reference>
<feature type="region of interest" description="Disordered" evidence="1">
    <location>
        <begin position="1510"/>
        <end position="1540"/>
    </location>
</feature>
<dbReference type="GO" id="GO:0015074">
    <property type="term" value="P:DNA integration"/>
    <property type="evidence" value="ECO:0007669"/>
    <property type="project" value="InterPro"/>
</dbReference>
<evidence type="ECO:0000313" key="3">
    <source>
        <dbReference type="EMBL" id="GEW37460.1"/>
    </source>
</evidence>
<dbReference type="InterPro" id="IPR039537">
    <property type="entry name" value="Retrotran_Ty1/copia-like"/>
</dbReference>
<dbReference type="CDD" id="cd09272">
    <property type="entry name" value="RNase_HI_RT_Ty1"/>
    <property type="match status" value="1"/>
</dbReference>
<evidence type="ECO:0000259" key="2">
    <source>
        <dbReference type="PROSITE" id="PS50994"/>
    </source>
</evidence>
<dbReference type="PROSITE" id="PS50994">
    <property type="entry name" value="INTEGRASE"/>
    <property type="match status" value="1"/>
</dbReference>
<dbReference type="PANTHER" id="PTHR42648:SF18">
    <property type="entry name" value="RETROTRANSPOSON, UNCLASSIFIED-LIKE PROTEIN"/>
    <property type="match status" value="1"/>
</dbReference>
<dbReference type="GO" id="GO:0003676">
    <property type="term" value="F:nucleic acid binding"/>
    <property type="evidence" value="ECO:0007669"/>
    <property type="project" value="InterPro"/>
</dbReference>